<name>A0A5B7K5G2_PORTR</name>
<feature type="compositionally biased region" description="Basic and acidic residues" evidence="1">
    <location>
        <begin position="9"/>
        <end position="27"/>
    </location>
</feature>
<reference evidence="2 3" key="1">
    <citation type="submission" date="2019-05" db="EMBL/GenBank/DDBJ databases">
        <title>Another draft genome of Portunus trituberculatus and its Hox gene families provides insights of decapod evolution.</title>
        <authorList>
            <person name="Jeong J.-H."/>
            <person name="Song I."/>
            <person name="Kim S."/>
            <person name="Choi T."/>
            <person name="Kim D."/>
            <person name="Ryu S."/>
            <person name="Kim W."/>
        </authorList>
    </citation>
    <scope>NUCLEOTIDE SEQUENCE [LARGE SCALE GENOMIC DNA]</scope>
    <source>
        <tissue evidence="2">Muscle</tissue>
    </source>
</reference>
<evidence type="ECO:0000313" key="3">
    <source>
        <dbReference type="Proteomes" id="UP000324222"/>
    </source>
</evidence>
<comment type="caution">
    <text evidence="2">The sequence shown here is derived from an EMBL/GenBank/DDBJ whole genome shotgun (WGS) entry which is preliminary data.</text>
</comment>
<accession>A0A5B7K5G2</accession>
<feature type="compositionally biased region" description="Basic and acidic residues" evidence="1">
    <location>
        <begin position="46"/>
        <end position="56"/>
    </location>
</feature>
<feature type="region of interest" description="Disordered" evidence="1">
    <location>
        <begin position="1"/>
        <end position="69"/>
    </location>
</feature>
<keyword evidence="3" id="KW-1185">Reference proteome</keyword>
<proteinExistence type="predicted"/>
<sequence length="69" mass="7887">METEEQEEEKQKEEEERFIPLDGEGRNHHILSGYDYRTPNGAQLRAAERQSDEEWRQGGGLAVDVGAVD</sequence>
<dbReference type="EMBL" id="VSRR010130717">
    <property type="protein sequence ID" value="MPD02280.1"/>
    <property type="molecule type" value="Genomic_DNA"/>
</dbReference>
<evidence type="ECO:0000256" key="1">
    <source>
        <dbReference type="SAM" id="MobiDB-lite"/>
    </source>
</evidence>
<protein>
    <submittedName>
        <fullName evidence="2">Uncharacterized protein</fullName>
    </submittedName>
</protein>
<organism evidence="2 3">
    <name type="scientific">Portunus trituberculatus</name>
    <name type="common">Swimming crab</name>
    <name type="synonym">Neptunus trituberculatus</name>
    <dbReference type="NCBI Taxonomy" id="210409"/>
    <lineage>
        <taxon>Eukaryota</taxon>
        <taxon>Metazoa</taxon>
        <taxon>Ecdysozoa</taxon>
        <taxon>Arthropoda</taxon>
        <taxon>Crustacea</taxon>
        <taxon>Multicrustacea</taxon>
        <taxon>Malacostraca</taxon>
        <taxon>Eumalacostraca</taxon>
        <taxon>Eucarida</taxon>
        <taxon>Decapoda</taxon>
        <taxon>Pleocyemata</taxon>
        <taxon>Brachyura</taxon>
        <taxon>Eubrachyura</taxon>
        <taxon>Portunoidea</taxon>
        <taxon>Portunidae</taxon>
        <taxon>Portuninae</taxon>
        <taxon>Portunus</taxon>
    </lineage>
</organism>
<evidence type="ECO:0000313" key="2">
    <source>
        <dbReference type="EMBL" id="MPD02280.1"/>
    </source>
</evidence>
<dbReference type="AlphaFoldDB" id="A0A5B7K5G2"/>
<gene>
    <name evidence="2" type="ORF">E2C01_097854</name>
</gene>
<dbReference type="Proteomes" id="UP000324222">
    <property type="component" value="Unassembled WGS sequence"/>
</dbReference>